<proteinExistence type="predicted"/>
<sequence>MATANQSSGEIPAPVPMTGDTRRHSKVKRKALKAGRGGRVFQMHAPKEETLGHIHGYKYVPRTVWTASHWPDCTQLRGTYQLGVVADQSYPPTTQGVGFQVSLREDLISHRN</sequence>
<organism evidence="2 3">
    <name type="scientific">Podarcis lilfordi</name>
    <name type="common">Lilford's wall lizard</name>
    <dbReference type="NCBI Taxonomy" id="74358"/>
    <lineage>
        <taxon>Eukaryota</taxon>
        <taxon>Metazoa</taxon>
        <taxon>Chordata</taxon>
        <taxon>Craniata</taxon>
        <taxon>Vertebrata</taxon>
        <taxon>Euteleostomi</taxon>
        <taxon>Lepidosauria</taxon>
        <taxon>Squamata</taxon>
        <taxon>Bifurcata</taxon>
        <taxon>Unidentata</taxon>
        <taxon>Episquamata</taxon>
        <taxon>Laterata</taxon>
        <taxon>Lacertibaenia</taxon>
        <taxon>Lacertidae</taxon>
        <taxon>Podarcis</taxon>
    </lineage>
</organism>
<name>A0AA35PLI8_9SAUR</name>
<evidence type="ECO:0000313" key="2">
    <source>
        <dbReference type="EMBL" id="CAI5789968.1"/>
    </source>
</evidence>
<evidence type="ECO:0000313" key="3">
    <source>
        <dbReference type="Proteomes" id="UP001178461"/>
    </source>
</evidence>
<keyword evidence="3" id="KW-1185">Reference proteome</keyword>
<dbReference type="Proteomes" id="UP001178461">
    <property type="component" value="Chromosome 13"/>
</dbReference>
<dbReference type="EMBL" id="OX395138">
    <property type="protein sequence ID" value="CAI5789968.1"/>
    <property type="molecule type" value="Genomic_DNA"/>
</dbReference>
<gene>
    <name evidence="2" type="ORF">PODLI_1B030083</name>
</gene>
<reference evidence="2" key="1">
    <citation type="submission" date="2022-12" db="EMBL/GenBank/DDBJ databases">
        <authorList>
            <person name="Alioto T."/>
            <person name="Alioto T."/>
            <person name="Gomez Garrido J."/>
        </authorList>
    </citation>
    <scope>NUCLEOTIDE SEQUENCE</scope>
</reference>
<evidence type="ECO:0000256" key="1">
    <source>
        <dbReference type="SAM" id="MobiDB-lite"/>
    </source>
</evidence>
<dbReference type="AlphaFoldDB" id="A0AA35PLI8"/>
<feature type="compositionally biased region" description="Basic residues" evidence="1">
    <location>
        <begin position="23"/>
        <end position="33"/>
    </location>
</feature>
<accession>A0AA35PLI8</accession>
<feature type="region of interest" description="Disordered" evidence="1">
    <location>
        <begin position="1"/>
        <end position="37"/>
    </location>
</feature>
<protein>
    <submittedName>
        <fullName evidence="2">Uncharacterized protein</fullName>
    </submittedName>
</protein>